<name>A0A8T9ZZ33_9EURY</name>
<dbReference type="InterPro" id="IPR036390">
    <property type="entry name" value="WH_DNA-bd_sf"/>
</dbReference>
<dbReference type="Proteomes" id="UP000831768">
    <property type="component" value="Chromosome"/>
</dbReference>
<dbReference type="EMBL" id="CP096019">
    <property type="protein sequence ID" value="UPM42032.1"/>
    <property type="molecule type" value="Genomic_DNA"/>
</dbReference>
<dbReference type="Gene3D" id="1.10.10.10">
    <property type="entry name" value="Winged helix-like DNA-binding domain superfamily/Winged helix DNA-binding domain"/>
    <property type="match status" value="1"/>
</dbReference>
<evidence type="ECO:0000313" key="3">
    <source>
        <dbReference type="Proteomes" id="UP000831768"/>
    </source>
</evidence>
<evidence type="ECO:0000313" key="2">
    <source>
        <dbReference type="EMBL" id="UPM42032.1"/>
    </source>
</evidence>
<dbReference type="GeneID" id="71928107"/>
<feature type="transmembrane region" description="Helical" evidence="1">
    <location>
        <begin position="38"/>
        <end position="56"/>
    </location>
</feature>
<keyword evidence="1" id="KW-0812">Transmembrane</keyword>
<protein>
    <submittedName>
        <fullName evidence="2">Uncharacterized protein</fullName>
    </submittedName>
</protein>
<accession>A0A8T9ZZ33</accession>
<keyword evidence="3" id="KW-1185">Reference proteome</keyword>
<dbReference type="RefSeq" id="WP_247992710.1">
    <property type="nucleotide sequence ID" value="NZ_CP096019.1"/>
</dbReference>
<dbReference type="InterPro" id="IPR036388">
    <property type="entry name" value="WH-like_DNA-bd_sf"/>
</dbReference>
<dbReference type="AlphaFoldDB" id="A0A8T9ZZ33"/>
<gene>
    <name evidence="2" type="ORF">MW046_08630</name>
</gene>
<reference evidence="2" key="1">
    <citation type="submission" date="2022-04" db="EMBL/GenBank/DDBJ databases">
        <title>Halocatena sp. nov., isolated from a salt lake.</title>
        <authorList>
            <person name="Cui H.-L."/>
        </authorList>
    </citation>
    <scope>NUCLEOTIDE SEQUENCE</scope>
    <source>
        <strain evidence="2">AD-1</strain>
    </source>
</reference>
<keyword evidence="1" id="KW-1133">Transmembrane helix</keyword>
<feature type="transmembrane region" description="Helical" evidence="1">
    <location>
        <begin position="12"/>
        <end position="32"/>
    </location>
</feature>
<proteinExistence type="predicted"/>
<dbReference type="KEGG" id="haad:MW046_08630"/>
<feature type="transmembrane region" description="Helical" evidence="1">
    <location>
        <begin position="93"/>
        <end position="112"/>
    </location>
</feature>
<evidence type="ECO:0000256" key="1">
    <source>
        <dbReference type="SAM" id="Phobius"/>
    </source>
</evidence>
<sequence>MLSALYRTAREQFTLKHLLGIVVLFGFFAVVLNASQEMLIGFAIALVVTECITVFQNTPEVDQRYVKGVIGVGVIGGSLLMAYSLVVGSSGPMWFPVLTSIGGVWLLADVYADFRRGEGANAGQSEDLSSADVMLLSNHGHLVANVLEDEPHTVEQLAAECDLTESRVREALDYMERSGVVAHDGQQYVLREENVGLWAFVRNIVAGTARRIARPLS</sequence>
<feature type="transmembrane region" description="Helical" evidence="1">
    <location>
        <begin position="68"/>
        <end position="87"/>
    </location>
</feature>
<keyword evidence="1" id="KW-0472">Membrane</keyword>
<dbReference type="SUPFAM" id="SSF46785">
    <property type="entry name" value="Winged helix' DNA-binding domain"/>
    <property type="match status" value="1"/>
</dbReference>
<organism evidence="2 3">
    <name type="scientific">Halocatena salina</name>
    <dbReference type="NCBI Taxonomy" id="2934340"/>
    <lineage>
        <taxon>Archaea</taxon>
        <taxon>Methanobacteriati</taxon>
        <taxon>Methanobacteriota</taxon>
        <taxon>Stenosarchaea group</taxon>
        <taxon>Halobacteria</taxon>
        <taxon>Halobacteriales</taxon>
        <taxon>Natronomonadaceae</taxon>
        <taxon>Halocatena</taxon>
    </lineage>
</organism>